<dbReference type="GeneID" id="75184160"/>
<feature type="domain" description="Endonuclease/exonuclease/phosphatase" evidence="9">
    <location>
        <begin position="26"/>
        <end position="246"/>
    </location>
</feature>
<gene>
    <name evidence="10" type="ORF">D8771_01070</name>
</gene>
<dbReference type="InterPro" id="IPR005135">
    <property type="entry name" value="Endo/exonuclease/phosphatase"/>
</dbReference>
<dbReference type="Pfam" id="PF03372">
    <property type="entry name" value="Exo_endo_phos"/>
    <property type="match status" value="1"/>
</dbReference>
<comment type="cofactor">
    <cofactor evidence="1">
        <name>Mn(2+)</name>
        <dbReference type="ChEBI" id="CHEBI:29035"/>
    </cofactor>
</comment>
<dbReference type="GO" id="GO:0004519">
    <property type="term" value="F:endonuclease activity"/>
    <property type="evidence" value="ECO:0007669"/>
    <property type="project" value="UniProtKB-KW"/>
</dbReference>
<evidence type="ECO:0000256" key="4">
    <source>
        <dbReference type="ARBA" id="ARBA00022723"/>
    </source>
</evidence>
<keyword evidence="3" id="KW-0540">Nuclease</keyword>
<evidence type="ECO:0000256" key="1">
    <source>
        <dbReference type="ARBA" id="ARBA00001936"/>
    </source>
</evidence>
<evidence type="ECO:0000256" key="3">
    <source>
        <dbReference type="ARBA" id="ARBA00022722"/>
    </source>
</evidence>
<dbReference type="PANTHER" id="PTHR15822">
    <property type="entry name" value="TRAF AND TNF RECEPTOR-ASSOCIATED PROTEIN"/>
    <property type="match status" value="1"/>
</dbReference>
<proteinExistence type="predicted"/>
<keyword evidence="6" id="KW-0378">Hydrolase</keyword>
<comment type="caution">
    <text evidence="10">The sequence shown here is derived from an EMBL/GenBank/DDBJ whole genome shotgun (WGS) entry which is preliminary data.</text>
</comment>
<evidence type="ECO:0000256" key="6">
    <source>
        <dbReference type="ARBA" id="ARBA00022801"/>
    </source>
</evidence>
<dbReference type="GO" id="GO:0046872">
    <property type="term" value="F:metal ion binding"/>
    <property type="evidence" value="ECO:0007669"/>
    <property type="project" value="UniProtKB-KW"/>
</dbReference>
<protein>
    <submittedName>
        <fullName evidence="10">Endonuclease</fullName>
    </submittedName>
</protein>
<dbReference type="Gene3D" id="3.60.10.10">
    <property type="entry name" value="Endonuclease/exonuclease/phosphatase"/>
    <property type="match status" value="1"/>
</dbReference>
<dbReference type="GO" id="GO:0016787">
    <property type="term" value="F:hydrolase activity"/>
    <property type="evidence" value="ECO:0007669"/>
    <property type="project" value="UniProtKB-KW"/>
</dbReference>
<keyword evidence="4" id="KW-0479">Metal-binding</keyword>
<evidence type="ECO:0000259" key="9">
    <source>
        <dbReference type="Pfam" id="PF03372"/>
    </source>
</evidence>
<evidence type="ECO:0000256" key="8">
    <source>
        <dbReference type="ARBA" id="ARBA00023204"/>
    </source>
</evidence>
<dbReference type="InterPro" id="IPR036691">
    <property type="entry name" value="Endo/exonu/phosph_ase_sf"/>
</dbReference>
<keyword evidence="7" id="KW-0460">Magnesium</keyword>
<evidence type="ECO:0000256" key="7">
    <source>
        <dbReference type="ARBA" id="ARBA00022842"/>
    </source>
</evidence>
<accession>A0A8H1QUJ2</accession>
<dbReference type="RefSeq" id="WP_135566579.1">
    <property type="nucleotide sequence ID" value="NZ_CP103060.1"/>
</dbReference>
<dbReference type="PANTHER" id="PTHR15822:SF4">
    <property type="entry name" value="TYROSYL-DNA PHOSPHODIESTERASE 2"/>
    <property type="match status" value="1"/>
</dbReference>
<dbReference type="SUPFAM" id="SSF56219">
    <property type="entry name" value="DNase I-like"/>
    <property type="match status" value="1"/>
</dbReference>
<keyword evidence="5" id="KW-0227">DNA damage</keyword>
<evidence type="ECO:0000256" key="5">
    <source>
        <dbReference type="ARBA" id="ARBA00022763"/>
    </source>
</evidence>
<evidence type="ECO:0000256" key="2">
    <source>
        <dbReference type="ARBA" id="ARBA00001946"/>
    </source>
</evidence>
<keyword evidence="10" id="KW-0255">Endonuclease</keyword>
<evidence type="ECO:0000313" key="11">
    <source>
        <dbReference type="Proteomes" id="UP000298111"/>
    </source>
</evidence>
<organism evidence="10 11">
    <name type="scientific">Streptomyces albus</name>
    <dbReference type="NCBI Taxonomy" id="1888"/>
    <lineage>
        <taxon>Bacteria</taxon>
        <taxon>Bacillati</taxon>
        <taxon>Actinomycetota</taxon>
        <taxon>Actinomycetes</taxon>
        <taxon>Kitasatosporales</taxon>
        <taxon>Streptomycetaceae</taxon>
        <taxon>Streptomyces</taxon>
    </lineage>
</organism>
<dbReference type="GO" id="GO:0006281">
    <property type="term" value="P:DNA repair"/>
    <property type="evidence" value="ECO:0007669"/>
    <property type="project" value="UniProtKB-KW"/>
</dbReference>
<sequence length="259" mass="27675">MATHAPTAGLPPSRTEPDGSAVVRLLSYNIRSMRDDREALARVIRACAPDIVCVQEAPRFFRWRKYAAWLGRHTGLTYVTGGATAAGPMILASLRAHVEDARDVLLPRTPGLHQRGFATARLRFGTDARLGVVSFHLSLQAQERRRQARALLERVAALGGPGVGGVVAAGDVNESALGATFGLLTEGMRDAWAARPWGDEYTSTPREPHQRIDAVFATQDVEVLGAGVPRGLPGVDGADLVAATDHLPVLAALRIRPAS</sequence>
<comment type="cofactor">
    <cofactor evidence="2">
        <name>Mg(2+)</name>
        <dbReference type="ChEBI" id="CHEBI:18420"/>
    </cofactor>
</comment>
<reference evidence="10 11" key="1">
    <citation type="submission" date="2018-10" db="EMBL/GenBank/DDBJ databases">
        <title>Isolation of pseudouridimycin from Streptomyces albus DSM 40763.</title>
        <authorList>
            <person name="Rosenqvist P."/>
            <person name="Metsae-Ketelae M."/>
            <person name="Virta P."/>
        </authorList>
    </citation>
    <scope>NUCLEOTIDE SEQUENCE [LARGE SCALE GENOMIC DNA]</scope>
    <source>
        <strain evidence="10 11">DSM 40763</strain>
    </source>
</reference>
<dbReference type="AlphaFoldDB" id="A0A8H1QUJ2"/>
<dbReference type="Proteomes" id="UP000298111">
    <property type="component" value="Unassembled WGS sequence"/>
</dbReference>
<evidence type="ECO:0000313" key="10">
    <source>
        <dbReference type="EMBL" id="TGG89888.1"/>
    </source>
</evidence>
<name>A0A8H1QUJ2_9ACTN</name>
<dbReference type="EMBL" id="RCIY01000002">
    <property type="protein sequence ID" value="TGG89888.1"/>
    <property type="molecule type" value="Genomic_DNA"/>
</dbReference>
<dbReference type="InterPro" id="IPR051547">
    <property type="entry name" value="TDP2-like"/>
</dbReference>
<keyword evidence="8" id="KW-0234">DNA repair</keyword>